<comment type="caution">
    <text evidence="2">The sequence shown here is derived from an EMBL/GenBank/DDBJ whole genome shotgun (WGS) entry which is preliminary data.</text>
</comment>
<dbReference type="RefSeq" id="WP_308458554.1">
    <property type="nucleotide sequence ID" value="NZ_JAJEPS010000001.1"/>
</dbReference>
<evidence type="ECO:0000256" key="1">
    <source>
        <dbReference type="SAM" id="Phobius"/>
    </source>
</evidence>
<proteinExistence type="predicted"/>
<accession>A0AAE3A7X1</accession>
<dbReference type="Proteomes" id="UP001198220">
    <property type="component" value="Unassembled WGS sequence"/>
</dbReference>
<gene>
    <name evidence="2" type="ORF">LKD36_02670</name>
</gene>
<keyword evidence="1" id="KW-0472">Membrane</keyword>
<dbReference type="AlphaFoldDB" id="A0AAE3A7X1"/>
<evidence type="ECO:0000313" key="2">
    <source>
        <dbReference type="EMBL" id="MCC2125078.1"/>
    </source>
</evidence>
<sequence>MKKVYTKYDYIDIYSKLGVMTGTFAAVSISLSLFLGFVITLAGHAHPDLSSRICLLLFVLNLPVVLRNIKRYRAIQNKLQRKHSDDAEENVTSQIILPTRKQLWGGMILLAVLAFTILFLSVLMLWLMISYYENIFLILFIFLGSLSLPVLAVMVTYIRLLVITKNLCQ</sequence>
<keyword evidence="3" id="KW-1185">Reference proteome</keyword>
<feature type="transmembrane region" description="Helical" evidence="1">
    <location>
        <begin position="21"/>
        <end position="43"/>
    </location>
</feature>
<feature type="transmembrane region" description="Helical" evidence="1">
    <location>
        <begin position="49"/>
        <end position="69"/>
    </location>
</feature>
<feature type="transmembrane region" description="Helical" evidence="1">
    <location>
        <begin position="103"/>
        <end position="129"/>
    </location>
</feature>
<dbReference type="EMBL" id="JAJEPS010000001">
    <property type="protein sequence ID" value="MCC2125078.1"/>
    <property type="molecule type" value="Genomic_DNA"/>
</dbReference>
<protein>
    <submittedName>
        <fullName evidence="2">Uncharacterized protein</fullName>
    </submittedName>
</protein>
<keyword evidence="1" id="KW-1133">Transmembrane helix</keyword>
<reference evidence="2 3" key="1">
    <citation type="submission" date="2021-10" db="EMBL/GenBank/DDBJ databases">
        <title>Anaerobic single-cell dispensing facilitates the cultivation of human gut bacteria.</title>
        <authorList>
            <person name="Afrizal A."/>
        </authorList>
    </citation>
    <scope>NUCLEOTIDE SEQUENCE [LARGE SCALE GENOMIC DNA]</scope>
    <source>
        <strain evidence="2 3">CLA-AA-H276</strain>
    </source>
</reference>
<name>A0AAE3A7X1_9FIRM</name>
<organism evidence="2 3">
    <name type="scientific">Hominiventricola filiformis</name>
    <dbReference type="NCBI Taxonomy" id="2885352"/>
    <lineage>
        <taxon>Bacteria</taxon>
        <taxon>Bacillati</taxon>
        <taxon>Bacillota</taxon>
        <taxon>Clostridia</taxon>
        <taxon>Lachnospirales</taxon>
        <taxon>Lachnospiraceae</taxon>
        <taxon>Hominiventricola</taxon>
    </lineage>
</organism>
<feature type="transmembrane region" description="Helical" evidence="1">
    <location>
        <begin position="135"/>
        <end position="162"/>
    </location>
</feature>
<keyword evidence="1" id="KW-0812">Transmembrane</keyword>
<evidence type="ECO:0000313" key="3">
    <source>
        <dbReference type="Proteomes" id="UP001198220"/>
    </source>
</evidence>